<dbReference type="InterPro" id="IPR036986">
    <property type="entry name" value="S4_RNA-bd_sf"/>
</dbReference>
<feature type="signal peptide" evidence="5">
    <location>
        <begin position="1"/>
        <end position="17"/>
    </location>
</feature>
<name>A0A7S4JA56_9STRA</name>
<evidence type="ECO:0000256" key="4">
    <source>
        <dbReference type="SAM" id="MobiDB-lite"/>
    </source>
</evidence>
<dbReference type="InterPro" id="IPR042092">
    <property type="entry name" value="PsdUridine_s_RsuA/RluB/E/F_cat"/>
</dbReference>
<protein>
    <recommendedName>
        <fullName evidence="6">RNA-binding S4 domain-containing protein</fullName>
    </recommendedName>
</protein>
<dbReference type="PROSITE" id="PS01149">
    <property type="entry name" value="PSI_RSU"/>
    <property type="match status" value="1"/>
</dbReference>
<dbReference type="InterPro" id="IPR020094">
    <property type="entry name" value="TruA/RsuA/RluB/E/F_N"/>
</dbReference>
<accession>A0A7S4JA56</accession>
<dbReference type="Gene3D" id="3.30.70.580">
    <property type="entry name" value="Pseudouridine synthase I, catalytic domain, N-terminal subdomain"/>
    <property type="match status" value="1"/>
</dbReference>
<dbReference type="GO" id="GO:0003723">
    <property type="term" value="F:RNA binding"/>
    <property type="evidence" value="ECO:0007669"/>
    <property type="project" value="UniProtKB-KW"/>
</dbReference>
<reference evidence="7" key="1">
    <citation type="submission" date="2021-01" db="EMBL/GenBank/DDBJ databases">
        <authorList>
            <person name="Corre E."/>
            <person name="Pelletier E."/>
            <person name="Niang G."/>
            <person name="Scheremetjew M."/>
            <person name="Finn R."/>
            <person name="Kale V."/>
            <person name="Holt S."/>
            <person name="Cochrane G."/>
            <person name="Meng A."/>
            <person name="Brown T."/>
            <person name="Cohen L."/>
        </authorList>
    </citation>
    <scope>NUCLEOTIDE SEQUENCE</scope>
    <source>
        <strain evidence="7">Isolate 1302-5</strain>
    </source>
</reference>
<dbReference type="Gene3D" id="3.10.290.10">
    <property type="entry name" value="RNA-binding S4 domain"/>
    <property type="match status" value="1"/>
</dbReference>
<evidence type="ECO:0000259" key="6">
    <source>
        <dbReference type="SMART" id="SM00363"/>
    </source>
</evidence>
<feature type="chain" id="PRO_5030523012" description="RNA-binding S4 domain-containing protein" evidence="5">
    <location>
        <begin position="18"/>
        <end position="338"/>
    </location>
</feature>
<dbReference type="PROSITE" id="PS50889">
    <property type="entry name" value="S4"/>
    <property type="match status" value="1"/>
</dbReference>
<comment type="similarity">
    <text evidence="1">Belongs to the pseudouridine synthase RsuA family.</text>
</comment>
<dbReference type="Pfam" id="PF00849">
    <property type="entry name" value="PseudoU_synth_2"/>
    <property type="match status" value="1"/>
</dbReference>
<dbReference type="InterPro" id="IPR002942">
    <property type="entry name" value="S4_RNA-bd"/>
</dbReference>
<sequence length="338" mass="36607">MCAFGLLVCAAAALASGGKGDGGSLRVNRALRATHSRRECDRLISEGRITVNGVVVNSSDDRLRPGDVVRFDGSAPVPWSDDELGPHRYVKLHKPRGIECTTDRRVEGNIVDYFESLSEVEGGVEGFGGGGDCGDDGDSLRARRVYPVGRLDRESTGLILLTSDGSVVNPLLRSGEEKSKEYLVTTEPPASREDARRLARGVVITAPARRDGEIVDVTARTAPCTVERSGGEGGAPAGIGLRFVLGEGRNRQIRRMCASLGLEVIALHRVSFAGVTLEGCESLGSWVSLTEQEEVLIGARRRKKERTPEEVARRKAKKAAKKEKRRTERDGRGLGEWY</sequence>
<dbReference type="Gene3D" id="3.30.70.1560">
    <property type="entry name" value="Alpha-L RNA-binding motif"/>
    <property type="match status" value="1"/>
</dbReference>
<feature type="domain" description="RNA-binding S4" evidence="6">
    <location>
        <begin position="25"/>
        <end position="78"/>
    </location>
</feature>
<dbReference type="EMBL" id="HBKQ01035990">
    <property type="protein sequence ID" value="CAE2257195.1"/>
    <property type="molecule type" value="Transcribed_RNA"/>
</dbReference>
<dbReference type="PANTHER" id="PTHR47683">
    <property type="entry name" value="PSEUDOURIDINE SYNTHASE FAMILY PROTEIN-RELATED"/>
    <property type="match status" value="1"/>
</dbReference>
<dbReference type="PANTHER" id="PTHR47683:SF2">
    <property type="entry name" value="RNA-BINDING S4 DOMAIN-CONTAINING PROTEIN"/>
    <property type="match status" value="1"/>
</dbReference>
<dbReference type="GO" id="GO:0009982">
    <property type="term" value="F:pseudouridine synthase activity"/>
    <property type="evidence" value="ECO:0007669"/>
    <property type="project" value="InterPro"/>
</dbReference>
<dbReference type="Pfam" id="PF01479">
    <property type="entry name" value="S4"/>
    <property type="match status" value="1"/>
</dbReference>
<feature type="compositionally biased region" description="Basic residues" evidence="4">
    <location>
        <begin position="314"/>
        <end position="324"/>
    </location>
</feature>
<gene>
    <name evidence="7" type="ORF">OAUR00152_LOCUS24746</name>
</gene>
<dbReference type="InterPro" id="IPR020103">
    <property type="entry name" value="PsdUridine_synth_cat_dom_sf"/>
</dbReference>
<dbReference type="GO" id="GO:0006364">
    <property type="term" value="P:rRNA processing"/>
    <property type="evidence" value="ECO:0007669"/>
    <property type="project" value="UniProtKB-ARBA"/>
</dbReference>
<dbReference type="InterPro" id="IPR050343">
    <property type="entry name" value="RsuA_PseudoU_synthase"/>
</dbReference>
<evidence type="ECO:0000256" key="5">
    <source>
        <dbReference type="SAM" id="SignalP"/>
    </source>
</evidence>
<keyword evidence="3" id="KW-0694">RNA-binding</keyword>
<dbReference type="SUPFAM" id="SSF55174">
    <property type="entry name" value="Alpha-L RNA-binding motif"/>
    <property type="match status" value="1"/>
</dbReference>
<dbReference type="SMART" id="SM00363">
    <property type="entry name" value="S4"/>
    <property type="match status" value="1"/>
</dbReference>
<organism evidence="7">
    <name type="scientific">Odontella aurita</name>
    <dbReference type="NCBI Taxonomy" id="265563"/>
    <lineage>
        <taxon>Eukaryota</taxon>
        <taxon>Sar</taxon>
        <taxon>Stramenopiles</taxon>
        <taxon>Ochrophyta</taxon>
        <taxon>Bacillariophyta</taxon>
        <taxon>Mediophyceae</taxon>
        <taxon>Biddulphiophycidae</taxon>
        <taxon>Eupodiscales</taxon>
        <taxon>Odontellaceae</taxon>
        <taxon>Odontella</taxon>
    </lineage>
</organism>
<evidence type="ECO:0000313" key="7">
    <source>
        <dbReference type="EMBL" id="CAE2257195.1"/>
    </source>
</evidence>
<dbReference type="AlphaFoldDB" id="A0A7S4JA56"/>
<dbReference type="SUPFAM" id="SSF55120">
    <property type="entry name" value="Pseudouridine synthase"/>
    <property type="match status" value="1"/>
</dbReference>
<evidence type="ECO:0000256" key="3">
    <source>
        <dbReference type="PROSITE-ProRule" id="PRU00182"/>
    </source>
</evidence>
<evidence type="ECO:0000256" key="2">
    <source>
        <dbReference type="ARBA" id="ARBA00023235"/>
    </source>
</evidence>
<evidence type="ECO:0000256" key="1">
    <source>
        <dbReference type="ARBA" id="ARBA00008348"/>
    </source>
</evidence>
<feature type="compositionally biased region" description="Basic and acidic residues" evidence="4">
    <location>
        <begin position="325"/>
        <end position="338"/>
    </location>
</feature>
<proteinExistence type="inferred from homology"/>
<dbReference type="InterPro" id="IPR006145">
    <property type="entry name" value="PsdUridine_synth_RsuA/RluA"/>
</dbReference>
<feature type="region of interest" description="Disordered" evidence="4">
    <location>
        <begin position="300"/>
        <end position="338"/>
    </location>
</feature>
<dbReference type="CDD" id="cd00165">
    <property type="entry name" value="S4"/>
    <property type="match status" value="1"/>
</dbReference>
<keyword evidence="5" id="KW-0732">Signal</keyword>
<keyword evidence="2" id="KW-0413">Isomerase</keyword>
<dbReference type="GO" id="GO:0001522">
    <property type="term" value="P:pseudouridine synthesis"/>
    <property type="evidence" value="ECO:0007669"/>
    <property type="project" value="InterPro"/>
</dbReference>
<dbReference type="InterPro" id="IPR018496">
    <property type="entry name" value="PsdUridine_synth_RsuA/RluB_CS"/>
</dbReference>